<dbReference type="SUPFAM" id="SSF53822">
    <property type="entry name" value="Periplasmic binding protein-like I"/>
    <property type="match status" value="1"/>
</dbReference>
<keyword evidence="4" id="KW-0029">Amino-acid transport</keyword>
<accession>A0A0X8FLC8</accession>
<evidence type="ECO:0000256" key="3">
    <source>
        <dbReference type="ARBA" id="ARBA00022729"/>
    </source>
</evidence>
<dbReference type="Gene3D" id="3.40.50.2300">
    <property type="match status" value="2"/>
</dbReference>
<dbReference type="CDD" id="cd06347">
    <property type="entry name" value="PBP1_ABC_LivK_ligand_binding-like"/>
    <property type="match status" value="1"/>
</dbReference>
<evidence type="ECO:0000256" key="4">
    <source>
        <dbReference type="ARBA" id="ARBA00022970"/>
    </source>
</evidence>
<dbReference type="KEGG" id="auh:AWM75_05315"/>
<dbReference type="STRING" id="128944.AWM75_05315"/>
<dbReference type="Proteomes" id="UP000062260">
    <property type="component" value="Chromosome"/>
</dbReference>
<dbReference type="InterPro" id="IPR000709">
    <property type="entry name" value="Leu_Ile_Val-bd"/>
</dbReference>
<evidence type="ECO:0000313" key="5">
    <source>
        <dbReference type="EMBL" id="AMB99448.1"/>
    </source>
</evidence>
<dbReference type="PANTHER" id="PTHR30483">
    <property type="entry name" value="LEUCINE-SPECIFIC-BINDING PROTEIN"/>
    <property type="match status" value="1"/>
</dbReference>
<dbReference type="InterPro" id="IPR051010">
    <property type="entry name" value="BCAA_transport"/>
</dbReference>
<evidence type="ECO:0000256" key="2">
    <source>
        <dbReference type="ARBA" id="ARBA00022448"/>
    </source>
</evidence>
<proteinExistence type="inferred from homology"/>
<evidence type="ECO:0000313" key="6">
    <source>
        <dbReference type="Proteomes" id="UP000062260"/>
    </source>
</evidence>
<evidence type="ECO:0000256" key="1">
    <source>
        <dbReference type="ARBA" id="ARBA00010062"/>
    </source>
</evidence>
<dbReference type="RefSeq" id="WP_067979206.1">
    <property type="nucleotide sequence ID" value="NZ_CP014163.1"/>
</dbReference>
<keyword evidence="6" id="KW-1185">Reference proteome</keyword>
<dbReference type="PRINTS" id="PR00337">
    <property type="entry name" value="LEUILEVALBP"/>
</dbReference>
<name>A0A0X8FLC8_9LACT</name>
<dbReference type="PROSITE" id="PS51257">
    <property type="entry name" value="PROKAR_LIPOPROTEIN"/>
    <property type="match status" value="1"/>
</dbReference>
<keyword evidence="3" id="KW-0732">Signal</keyword>
<dbReference type="OrthoDB" id="9783240at2"/>
<gene>
    <name evidence="5" type="ORF">AWM75_05315</name>
</gene>
<dbReference type="EMBL" id="CP014163">
    <property type="protein sequence ID" value="AMB99448.1"/>
    <property type="molecule type" value="Genomic_DNA"/>
</dbReference>
<dbReference type="AlphaFoldDB" id="A0A0X8FLC8"/>
<reference evidence="5 6" key="1">
    <citation type="journal article" date="2016" name="Genome Announc.">
        <title>Complete Genome Sequences of Aerococcus christensenii CCUG 28831T, Aerococcus sanguinicola CCUG 43001T, Aerococcus urinae CCUG 36881T, Aerococcus urinaeequi CCUG 28094T, Aerococcus urinaehominis CCUG 42038 BT, and Aerococcus viridans CCUG 4311T.</title>
        <authorList>
            <person name="Carkaci D."/>
            <person name="Dargis R."/>
            <person name="Nielsen X.C."/>
            <person name="Skovgaard O."/>
            <person name="Fuursted K."/>
            <person name="Christensen J.J."/>
        </authorList>
    </citation>
    <scope>NUCLEOTIDE SEQUENCE [LARGE SCALE GENOMIC DNA]</scope>
    <source>
        <strain evidence="5 6">CCUG42038B</strain>
    </source>
</reference>
<dbReference type="InterPro" id="IPR028082">
    <property type="entry name" value="Peripla_BP_I"/>
</dbReference>
<comment type="similarity">
    <text evidence="1">Belongs to the leucine-binding protein family.</text>
</comment>
<keyword evidence="2" id="KW-0813">Transport</keyword>
<organism evidence="5 6">
    <name type="scientific">Aerococcus urinaehominis</name>
    <dbReference type="NCBI Taxonomy" id="128944"/>
    <lineage>
        <taxon>Bacteria</taxon>
        <taxon>Bacillati</taxon>
        <taxon>Bacillota</taxon>
        <taxon>Bacilli</taxon>
        <taxon>Lactobacillales</taxon>
        <taxon>Aerococcaceae</taxon>
        <taxon>Aerococcus</taxon>
    </lineage>
</organism>
<dbReference type="PANTHER" id="PTHR30483:SF6">
    <property type="entry name" value="PERIPLASMIC BINDING PROTEIN OF ABC TRANSPORTER FOR NATURAL AMINO ACIDS"/>
    <property type="match status" value="1"/>
</dbReference>
<reference evidence="6" key="2">
    <citation type="submission" date="2016-01" db="EMBL/GenBank/DDBJ databases">
        <title>Six Aerococcus type strain genome sequencing and assembly using PacBio and Illumina Hiseq.</title>
        <authorList>
            <person name="Carkaci D."/>
            <person name="Dargis R."/>
            <person name="Nielsen X.C."/>
            <person name="Skovgaard O."/>
            <person name="Fuursted K."/>
            <person name="Christensen J.J."/>
        </authorList>
    </citation>
    <scope>NUCLEOTIDE SEQUENCE [LARGE SCALE GENOMIC DNA]</scope>
    <source>
        <strain evidence="6">CCUG42038B</strain>
    </source>
</reference>
<protein>
    <submittedName>
        <fullName evidence="5">Branched-chain amino acid ABC transporter substrate-binding protein</fullName>
    </submittedName>
</protein>
<sequence length="387" mass="41656">MKLKKLVLLLASVGVLGACEAATQTVNNNQDDSATIKLGGNWELSGDVSAYGVVQNNAIKMAVQEQNDRGGIDGKPVEYIEFDNKSAPEESANGATRLTDVENVSVILGPATTGSVSAQTPLATNATTPVITATATGDGITLDHTGEVLEYIYRVCFQDSFQGVALARFANQQGWKKGAVIMDNSSDYGQNLSREFTENFTGDIVANESYVSKETDFTTILTNVKSKGAEFIFVAGYYQEAGPLIKQAREMGIDAAILGPDGFGNQEIISLAGPENMNNIYYSAHFVQGKDMTPKAQAFVDKYRQTYGEDPDMFAALAYDAAYLAFDAIDRADSANRQAITDQLAQTTNFEGVTGTFSFDEQHNPIKTAYIQEIQQGQVAGTTVIEP</sequence>
<dbReference type="InterPro" id="IPR028081">
    <property type="entry name" value="Leu-bd"/>
</dbReference>
<dbReference type="GO" id="GO:0006865">
    <property type="term" value="P:amino acid transport"/>
    <property type="evidence" value="ECO:0007669"/>
    <property type="project" value="UniProtKB-KW"/>
</dbReference>
<dbReference type="Pfam" id="PF13458">
    <property type="entry name" value="Peripla_BP_6"/>
    <property type="match status" value="1"/>
</dbReference>